<dbReference type="RefSeq" id="XP_047765944.1">
    <property type="nucleotide sequence ID" value="XM_047908467.1"/>
</dbReference>
<dbReference type="InterPro" id="IPR038883">
    <property type="entry name" value="AN11006-like"/>
</dbReference>
<accession>A0A9Q8UT83</accession>
<proteinExistence type="predicted"/>
<name>A0A9Q8UT83_PASFU</name>
<reference evidence="1" key="2">
    <citation type="journal article" date="2022" name="Microb. Genom.">
        <title>A chromosome-scale genome assembly of the tomato pathogen Cladosporium fulvum reveals a compartmentalized genome architecture and the presence of a dispensable chromosome.</title>
        <authorList>
            <person name="Zaccaron A.Z."/>
            <person name="Chen L.H."/>
            <person name="Samaras A."/>
            <person name="Stergiopoulos I."/>
        </authorList>
    </citation>
    <scope>NUCLEOTIDE SEQUENCE</scope>
    <source>
        <strain evidence="1">Race5_Kim</strain>
    </source>
</reference>
<dbReference type="GeneID" id="71989197"/>
<evidence type="ECO:0000313" key="2">
    <source>
        <dbReference type="Proteomes" id="UP000756132"/>
    </source>
</evidence>
<reference evidence="1" key="1">
    <citation type="submission" date="2021-12" db="EMBL/GenBank/DDBJ databases">
        <authorList>
            <person name="Zaccaron A."/>
            <person name="Stergiopoulos I."/>
        </authorList>
    </citation>
    <scope>NUCLEOTIDE SEQUENCE</scope>
    <source>
        <strain evidence="1">Race5_Kim</strain>
    </source>
</reference>
<evidence type="ECO:0000313" key="1">
    <source>
        <dbReference type="EMBL" id="UJO21578.1"/>
    </source>
</evidence>
<dbReference type="Proteomes" id="UP000756132">
    <property type="component" value="Chromosome 9"/>
</dbReference>
<dbReference type="AlphaFoldDB" id="A0A9Q8UT83"/>
<dbReference type="OrthoDB" id="62952at2759"/>
<protein>
    <submittedName>
        <fullName evidence="1">Uncharacterized protein</fullName>
    </submittedName>
</protein>
<dbReference type="KEGG" id="ffu:CLAFUR5_09319"/>
<gene>
    <name evidence="1" type="ORF">CLAFUR5_09319</name>
</gene>
<dbReference type="PANTHER" id="PTHR42085">
    <property type="entry name" value="F-BOX DOMAIN-CONTAINING PROTEIN"/>
    <property type="match status" value="1"/>
</dbReference>
<dbReference type="EMBL" id="CP090171">
    <property type="protein sequence ID" value="UJO21578.1"/>
    <property type="molecule type" value="Genomic_DNA"/>
</dbReference>
<keyword evidence="2" id="KW-1185">Reference proteome</keyword>
<organism evidence="1 2">
    <name type="scientific">Passalora fulva</name>
    <name type="common">Tomato leaf mold</name>
    <name type="synonym">Cladosporium fulvum</name>
    <dbReference type="NCBI Taxonomy" id="5499"/>
    <lineage>
        <taxon>Eukaryota</taxon>
        <taxon>Fungi</taxon>
        <taxon>Dikarya</taxon>
        <taxon>Ascomycota</taxon>
        <taxon>Pezizomycotina</taxon>
        <taxon>Dothideomycetes</taxon>
        <taxon>Dothideomycetidae</taxon>
        <taxon>Mycosphaerellales</taxon>
        <taxon>Mycosphaerellaceae</taxon>
        <taxon>Fulvia</taxon>
    </lineage>
</organism>
<dbReference type="PANTHER" id="PTHR42085:SF1">
    <property type="entry name" value="F-BOX DOMAIN-CONTAINING PROTEIN"/>
    <property type="match status" value="1"/>
</dbReference>
<sequence length="339" mass="38481">MAECFFLTRLPAELRVQIYEHILAFQRPLKLRQVVAGAKNTSVLRANRQIHSEALPVFFDLNIILATRNDFCEWPDSQLQTPIRRDQVRHLLVKHFGQSIRCSSFLSGNNMVLPGCCRSCHPSADGFIEALSHLPRLQTAVIDYHHHQREFGFIKATIEGIGSTNVYSRAGCQMTCIGIGKYQFTSGLLPPAPSITFTDSPLNYIWNRFSALESLGLFGVPEEKALLEYLRDDMDRALPDKLYLLHCARHSVLWLVIFQRVAELWQDVEDDLAEGRDPGASYEALTQDISGFMARHSVQDARMQLQLLRAEEARLQEWQSVEPQLPALAPEDHRGALLT</sequence>